<dbReference type="NCBIfam" id="TIGR01031">
    <property type="entry name" value="rpmF_bact"/>
    <property type="match status" value="1"/>
</dbReference>
<keyword evidence="3 5" id="KW-0687">Ribonucleoprotein</keyword>
<dbReference type="HAMAP" id="MF_00340">
    <property type="entry name" value="Ribosomal_bL32"/>
    <property type="match status" value="1"/>
</dbReference>
<keyword evidence="2 5" id="KW-0689">Ribosomal protein</keyword>
<dbReference type="Proteomes" id="UP000230084">
    <property type="component" value="Unassembled WGS sequence"/>
</dbReference>
<comment type="caution">
    <text evidence="7">The sequence shown here is derived from an EMBL/GenBank/DDBJ whole genome shotgun (WGS) entry which is preliminary data.</text>
</comment>
<comment type="similarity">
    <text evidence="1 5">Belongs to the bacterial ribosomal protein bL32 family.</text>
</comment>
<evidence type="ECO:0000256" key="3">
    <source>
        <dbReference type="ARBA" id="ARBA00023274"/>
    </source>
</evidence>
<organism evidence="7 8">
    <name type="scientific">Candidatus Uhrbacteria bacterium CG10_big_fil_rev_8_21_14_0_10_50_16</name>
    <dbReference type="NCBI Taxonomy" id="1975039"/>
    <lineage>
        <taxon>Bacteria</taxon>
        <taxon>Candidatus Uhriibacteriota</taxon>
    </lineage>
</organism>
<evidence type="ECO:0000256" key="1">
    <source>
        <dbReference type="ARBA" id="ARBA00008560"/>
    </source>
</evidence>
<dbReference type="GO" id="GO:0003735">
    <property type="term" value="F:structural constituent of ribosome"/>
    <property type="evidence" value="ECO:0007669"/>
    <property type="project" value="InterPro"/>
</dbReference>
<dbReference type="PANTHER" id="PTHR35534">
    <property type="entry name" value="50S RIBOSOMAL PROTEIN L32"/>
    <property type="match status" value="1"/>
</dbReference>
<feature type="region of interest" description="Disordered" evidence="6">
    <location>
        <begin position="1"/>
        <end position="20"/>
    </location>
</feature>
<dbReference type="GO" id="GO:0015934">
    <property type="term" value="C:large ribosomal subunit"/>
    <property type="evidence" value="ECO:0007669"/>
    <property type="project" value="InterPro"/>
</dbReference>
<evidence type="ECO:0000256" key="5">
    <source>
        <dbReference type="HAMAP-Rule" id="MF_00340"/>
    </source>
</evidence>
<dbReference type="AlphaFoldDB" id="A0A2H0RPK4"/>
<evidence type="ECO:0000256" key="6">
    <source>
        <dbReference type="SAM" id="MobiDB-lite"/>
    </source>
</evidence>
<evidence type="ECO:0000256" key="4">
    <source>
        <dbReference type="ARBA" id="ARBA00035178"/>
    </source>
</evidence>
<dbReference type="Pfam" id="PF01783">
    <property type="entry name" value="Ribosomal_L32p"/>
    <property type="match status" value="1"/>
</dbReference>
<sequence>MSVPAHRKSSSRTKRGRSHAALTPLNLGACPACKAVVKPHHACAKCGAYAGRSVK</sequence>
<evidence type="ECO:0000313" key="7">
    <source>
        <dbReference type="EMBL" id="PIR47695.1"/>
    </source>
</evidence>
<proteinExistence type="inferred from homology"/>
<dbReference type="InterPro" id="IPR002677">
    <property type="entry name" value="Ribosomal_bL32"/>
</dbReference>
<reference evidence="7 8" key="1">
    <citation type="submission" date="2017-09" db="EMBL/GenBank/DDBJ databases">
        <title>Depth-based differentiation of microbial function through sediment-hosted aquifers and enrichment of novel symbionts in the deep terrestrial subsurface.</title>
        <authorList>
            <person name="Probst A.J."/>
            <person name="Ladd B."/>
            <person name="Jarett J.K."/>
            <person name="Geller-Mcgrath D.E."/>
            <person name="Sieber C.M."/>
            <person name="Emerson J.B."/>
            <person name="Anantharaman K."/>
            <person name="Thomas B.C."/>
            <person name="Malmstrom R."/>
            <person name="Stieglmeier M."/>
            <person name="Klingl A."/>
            <person name="Woyke T."/>
            <person name="Ryan C.M."/>
            <person name="Banfield J.F."/>
        </authorList>
    </citation>
    <scope>NUCLEOTIDE SEQUENCE [LARGE SCALE GENOMIC DNA]</scope>
    <source>
        <strain evidence="7">CG10_big_fil_rev_8_21_14_0_10_50_16</strain>
    </source>
</reference>
<dbReference type="EMBL" id="PCYM01000002">
    <property type="protein sequence ID" value="PIR47695.1"/>
    <property type="molecule type" value="Genomic_DNA"/>
</dbReference>
<dbReference type="GO" id="GO:0006412">
    <property type="term" value="P:translation"/>
    <property type="evidence" value="ECO:0007669"/>
    <property type="project" value="UniProtKB-UniRule"/>
</dbReference>
<accession>A0A2H0RPK4</accession>
<dbReference type="SUPFAM" id="SSF57829">
    <property type="entry name" value="Zn-binding ribosomal proteins"/>
    <property type="match status" value="1"/>
</dbReference>
<feature type="compositionally biased region" description="Basic residues" evidence="6">
    <location>
        <begin position="1"/>
        <end position="18"/>
    </location>
</feature>
<name>A0A2H0RPK4_9BACT</name>
<protein>
    <recommendedName>
        <fullName evidence="4 5">Large ribosomal subunit protein bL32</fullName>
    </recommendedName>
</protein>
<evidence type="ECO:0000313" key="8">
    <source>
        <dbReference type="Proteomes" id="UP000230084"/>
    </source>
</evidence>
<gene>
    <name evidence="5" type="primary">rpmF</name>
    <name evidence="7" type="ORF">COV06_01720</name>
</gene>
<dbReference type="InterPro" id="IPR044957">
    <property type="entry name" value="Ribosomal_bL32_bact"/>
</dbReference>
<dbReference type="PANTHER" id="PTHR35534:SF1">
    <property type="entry name" value="LARGE RIBOSOMAL SUBUNIT PROTEIN BL32"/>
    <property type="match status" value="1"/>
</dbReference>
<evidence type="ECO:0000256" key="2">
    <source>
        <dbReference type="ARBA" id="ARBA00022980"/>
    </source>
</evidence>
<dbReference type="InterPro" id="IPR011332">
    <property type="entry name" value="Ribosomal_zn-bd"/>
</dbReference>